<dbReference type="AlphaFoldDB" id="Q60A24"/>
<dbReference type="HOGENOM" id="CLU_036053_0_0_6"/>
<protein>
    <submittedName>
        <fullName evidence="3">MJ0042 family finger-like domain protein</fullName>
    </submittedName>
</protein>
<name>Q60A24_METCA</name>
<dbReference type="InterPro" id="IPR011723">
    <property type="entry name" value="Znf/thioredoxin_put"/>
</dbReference>
<dbReference type="NCBIfam" id="TIGR02098">
    <property type="entry name" value="MJ0042_CXXC"/>
    <property type="match status" value="1"/>
</dbReference>
<organism evidence="3 4">
    <name type="scientific">Methylococcus capsulatus (strain ATCC 33009 / NCIMB 11132 / Bath)</name>
    <dbReference type="NCBI Taxonomy" id="243233"/>
    <lineage>
        <taxon>Bacteria</taxon>
        <taxon>Pseudomonadati</taxon>
        <taxon>Pseudomonadota</taxon>
        <taxon>Gammaproteobacteria</taxon>
        <taxon>Methylococcales</taxon>
        <taxon>Methylococcaceae</taxon>
        <taxon>Methylococcus</taxon>
    </lineage>
</organism>
<dbReference type="KEGG" id="mca:MCA1048"/>
<accession>Q60A24</accession>
<feature type="domain" description="Zinc finger/thioredoxin putative" evidence="2">
    <location>
        <begin position="1"/>
        <end position="36"/>
    </location>
</feature>
<dbReference type="Pfam" id="PF13717">
    <property type="entry name" value="Zn_ribbon_4"/>
    <property type="match status" value="1"/>
</dbReference>
<evidence type="ECO:0000259" key="2">
    <source>
        <dbReference type="Pfam" id="PF13717"/>
    </source>
</evidence>
<dbReference type="STRING" id="243233.MCA1048"/>
<proteinExistence type="predicted"/>
<dbReference type="eggNOG" id="COG1273">
    <property type="taxonomic scope" value="Bacteria"/>
</dbReference>
<gene>
    <name evidence="3" type="ordered locus">MCA1048</name>
</gene>
<dbReference type="EMBL" id="AE017282">
    <property type="protein sequence ID" value="AAU92845.1"/>
    <property type="molecule type" value="Genomic_DNA"/>
</dbReference>
<sequence>MFTRCPSCGTAYGISVRQLREGRGVMLCDHCGRVFNALPGLEESVPDPYSRPPRTGAGRWFRGGRGREDRPARPGFFLRLAWGIGSIALAIALLGQLAYFGSTRFAQDEALRPWLVMLCDAVGCQVPPYSDVESIQIVERTLRPVPATGGYEFRLVMANQSTAAQVFPSIVLRVVDRQGKPAAGRVFSPAEYLPKGSGLSMMPVGKSLEIRLDLAKPSREISGFTFELI</sequence>
<keyword evidence="1" id="KW-1133">Transmembrane helix</keyword>
<feature type="transmembrane region" description="Helical" evidence="1">
    <location>
        <begin position="76"/>
        <end position="99"/>
    </location>
</feature>
<keyword evidence="1" id="KW-0472">Membrane</keyword>
<evidence type="ECO:0000313" key="4">
    <source>
        <dbReference type="Proteomes" id="UP000006821"/>
    </source>
</evidence>
<dbReference type="Proteomes" id="UP000006821">
    <property type="component" value="Chromosome"/>
</dbReference>
<dbReference type="InterPro" id="IPR021834">
    <property type="entry name" value="DUF3426"/>
</dbReference>
<evidence type="ECO:0000313" key="3">
    <source>
        <dbReference type="EMBL" id="AAU92845.1"/>
    </source>
</evidence>
<dbReference type="GeneID" id="88225363"/>
<keyword evidence="1" id="KW-0812">Transmembrane</keyword>
<dbReference type="RefSeq" id="WP_010960348.1">
    <property type="nucleotide sequence ID" value="NC_002977.6"/>
</dbReference>
<reference evidence="3 4" key="1">
    <citation type="journal article" date="2004" name="PLoS Biol.">
        <title>Genomic insights into methanotrophy: the complete genome sequence of Methylococcus capsulatus (Bath).</title>
        <authorList>
            <person name="Ward N.L."/>
            <person name="Larsen O."/>
            <person name="Sakwa J."/>
            <person name="Bruseth L."/>
            <person name="Khouri H.M."/>
            <person name="Durkin A.S."/>
            <person name="Dimitrov G."/>
            <person name="Jiang L."/>
            <person name="Scanlan D."/>
            <person name="Kang K.H."/>
            <person name="Lewis M.R."/>
            <person name="Nelson K.E."/>
            <person name="Methe B.A."/>
            <person name="Wu M."/>
            <person name="Heidelberg J.F."/>
            <person name="Paulsen I.T."/>
            <person name="Fouts D.E."/>
            <person name="Ravel J."/>
            <person name="Tettelin H."/>
            <person name="Ren Q."/>
            <person name="Read T.D."/>
            <person name="DeBoy R.T."/>
            <person name="Seshadri R."/>
            <person name="Salzberg S.L."/>
            <person name="Jensen H.B."/>
            <person name="Birkeland N.K."/>
            <person name="Nelson W.C."/>
            <person name="Dodson R.J."/>
            <person name="Grindhaug S.H."/>
            <person name="Holt I.E."/>
            <person name="Eidhammer I."/>
            <person name="Jonasen I."/>
            <person name="Vanaken S."/>
            <person name="Utterback T.R."/>
            <person name="Feldblyum T.V."/>
            <person name="Fraser C.M."/>
            <person name="Lillehaug J.R."/>
            <person name="Eisen J.A."/>
        </authorList>
    </citation>
    <scope>NUCLEOTIDE SEQUENCE [LARGE SCALE GENOMIC DNA]</scope>
    <source>
        <strain evidence="4">ATCC 33009 / NCIMB 11132 / Bath</strain>
    </source>
</reference>
<evidence type="ECO:0000256" key="1">
    <source>
        <dbReference type="SAM" id="Phobius"/>
    </source>
</evidence>
<dbReference type="Pfam" id="PF11906">
    <property type="entry name" value="DUF3426"/>
    <property type="match status" value="1"/>
</dbReference>